<evidence type="ECO:0000259" key="1">
    <source>
        <dbReference type="Pfam" id="PF01262"/>
    </source>
</evidence>
<dbReference type="Proteomes" id="UP000600363">
    <property type="component" value="Unassembled WGS sequence"/>
</dbReference>
<dbReference type="Pfam" id="PF01262">
    <property type="entry name" value="AlaDh_PNT_C"/>
    <property type="match status" value="1"/>
</dbReference>
<dbReference type="InterPro" id="IPR007698">
    <property type="entry name" value="AlaDH/PNT_NAD(H)-bd"/>
</dbReference>
<dbReference type="Gene3D" id="3.40.50.12150">
    <property type="match status" value="1"/>
</dbReference>
<dbReference type="InterPro" id="IPR048757">
    <property type="entry name" value="PylD_N"/>
</dbReference>
<feature type="domain" description="Pyrrolysine biosynthesis protein PylD N-terminal" evidence="2">
    <location>
        <begin position="10"/>
        <end position="123"/>
    </location>
</feature>
<dbReference type="NCBIfam" id="TIGR03911">
    <property type="entry name" value="pyrrolys_PylD"/>
    <property type="match status" value="1"/>
</dbReference>
<dbReference type="InterPro" id="IPR036291">
    <property type="entry name" value="NAD(P)-bd_dom_sf"/>
</dbReference>
<comment type="caution">
    <text evidence="3">The sequence shown here is derived from an EMBL/GenBank/DDBJ whole genome shotgun (WGS) entry which is preliminary data.</text>
</comment>
<sequence length="268" mass="28867">MTRLTAEMIDGLPYSLTEYDEQLKKSIGCTLKALAYDAVGVGPDELDTKEFSVGVVPVTSGKGIIGGFCSSVCAITKHLGMQSHVTDGYDVHGLTQAIESGCDIIFTADDNVFVAINMRKRKFSENAHCTALGYCVALEKAVGELHGAEVLLIGAGRVGSFALDFLTRKGAEVTVVDINRDRAMKARKRFGVKIEENLERAVRDADIIYNASPARIPGEWINPGAIVASPGMPYSFDSEGERKIKILIHDPLQIGVAVMALQSAKFSI</sequence>
<dbReference type="EMBL" id="DUIH01000016">
    <property type="protein sequence ID" value="HIH69919.1"/>
    <property type="molecule type" value="Genomic_DNA"/>
</dbReference>
<name>A0A832VZW9_9EURY</name>
<proteinExistence type="predicted"/>
<dbReference type="Pfam" id="PF21455">
    <property type="entry name" value="PylD_N"/>
    <property type="match status" value="1"/>
</dbReference>
<protein>
    <submittedName>
        <fullName evidence="3">3-methylornithyl-N6-L-lysine dehydrogenase PylD</fullName>
    </submittedName>
</protein>
<feature type="domain" description="Alanine dehydrogenase/pyridine nucleotide transhydrogenase NAD(H)-binding" evidence="1">
    <location>
        <begin position="142"/>
        <end position="218"/>
    </location>
</feature>
<dbReference type="AlphaFoldDB" id="A0A832VZW9"/>
<evidence type="ECO:0000259" key="2">
    <source>
        <dbReference type="Pfam" id="PF21455"/>
    </source>
</evidence>
<reference evidence="3" key="1">
    <citation type="journal article" date="2020" name="bioRxiv">
        <title>A rank-normalized archaeal taxonomy based on genome phylogeny resolves widespread incomplete and uneven classifications.</title>
        <authorList>
            <person name="Rinke C."/>
            <person name="Chuvochina M."/>
            <person name="Mussig A.J."/>
            <person name="Chaumeil P.-A."/>
            <person name="Waite D.W."/>
            <person name="Whitman W.B."/>
            <person name="Parks D.H."/>
            <person name="Hugenholtz P."/>
        </authorList>
    </citation>
    <scope>NUCLEOTIDE SEQUENCE</scope>
    <source>
        <strain evidence="3">UBA12518</strain>
    </source>
</reference>
<gene>
    <name evidence="3" type="primary">pylD</name>
    <name evidence="3" type="ORF">HA299_04825</name>
</gene>
<organism evidence="3 4">
    <name type="scientific">Methermicoccus shengliensis</name>
    <dbReference type="NCBI Taxonomy" id="660064"/>
    <lineage>
        <taxon>Archaea</taxon>
        <taxon>Methanobacteriati</taxon>
        <taxon>Methanobacteriota</taxon>
        <taxon>Stenosarchaea group</taxon>
        <taxon>Methanomicrobia</taxon>
        <taxon>Methanosarcinales</taxon>
        <taxon>Methermicoccaceae</taxon>
        <taxon>Methermicoccus</taxon>
    </lineage>
</organism>
<accession>A0A832VZW9</accession>
<dbReference type="SUPFAM" id="SSF51735">
    <property type="entry name" value="NAD(P)-binding Rossmann-fold domains"/>
    <property type="match status" value="1"/>
</dbReference>
<dbReference type="Gene3D" id="3.40.50.720">
    <property type="entry name" value="NAD(P)-binding Rossmann-like Domain"/>
    <property type="match status" value="1"/>
</dbReference>
<dbReference type="InterPro" id="IPR023914">
    <property type="entry name" value="Pyrrolys_PylD"/>
</dbReference>
<evidence type="ECO:0000313" key="3">
    <source>
        <dbReference type="EMBL" id="HIH69919.1"/>
    </source>
</evidence>
<evidence type="ECO:0000313" key="4">
    <source>
        <dbReference type="Proteomes" id="UP000600363"/>
    </source>
</evidence>